<accession>A0A7S2UNV2</accession>
<sequence>MNTIMKNHTMVQRFIFIGICCSYASAFVLPSTFSLHGITSSSLDNNEGPSSSELFMSLQQQDPKFQDPFVVDYPVISRIAGMNWTGSCRYVGADLVPLSELELTGGVRYDINNGTIVTLSSFLTFPNGNTREVMMRGSRENNSDSPVIVLRSMEEEGGPIRMHLTELGDDTILINEVEEATGKTILTASLSITATPGKSGRMELVQVSHEIGEGTQSIIQGHQVWRLRAEGPVEFDDFTAW</sequence>
<reference evidence="1" key="1">
    <citation type="submission" date="2021-01" db="EMBL/GenBank/DDBJ databases">
        <authorList>
            <person name="Corre E."/>
            <person name="Pelletier E."/>
            <person name="Niang G."/>
            <person name="Scheremetjew M."/>
            <person name="Finn R."/>
            <person name="Kale V."/>
            <person name="Holt S."/>
            <person name="Cochrane G."/>
            <person name="Meng A."/>
            <person name="Brown T."/>
            <person name="Cohen L."/>
        </authorList>
    </citation>
    <scope>NUCLEOTIDE SEQUENCE</scope>
    <source>
        <strain evidence="1">CCMP2084</strain>
    </source>
</reference>
<evidence type="ECO:0000313" key="1">
    <source>
        <dbReference type="EMBL" id="CAD9824118.1"/>
    </source>
</evidence>
<protein>
    <submittedName>
        <fullName evidence="1">Uncharacterized protein</fullName>
    </submittedName>
</protein>
<dbReference type="AlphaFoldDB" id="A0A7S2UNV2"/>
<name>A0A7S2UNV2_9STRA</name>
<gene>
    <name evidence="1" type="ORF">ASEP1449_LOCUS15952</name>
</gene>
<organism evidence="1">
    <name type="scientific">Attheya septentrionalis</name>
    <dbReference type="NCBI Taxonomy" id="420275"/>
    <lineage>
        <taxon>Eukaryota</taxon>
        <taxon>Sar</taxon>
        <taxon>Stramenopiles</taxon>
        <taxon>Ochrophyta</taxon>
        <taxon>Bacillariophyta</taxon>
        <taxon>Coscinodiscophyceae</taxon>
        <taxon>Chaetocerotophycidae</taxon>
        <taxon>Chaetocerotales</taxon>
        <taxon>Attheyaceae</taxon>
        <taxon>Attheya</taxon>
    </lineage>
</organism>
<proteinExistence type="predicted"/>
<dbReference type="EMBL" id="HBHQ01023605">
    <property type="protein sequence ID" value="CAD9824118.1"/>
    <property type="molecule type" value="Transcribed_RNA"/>
</dbReference>